<comment type="caution">
    <text evidence="2">The sequence shown here is derived from an EMBL/GenBank/DDBJ whole genome shotgun (WGS) entry which is preliminary data.</text>
</comment>
<accession>A0A1J5P8E2</accession>
<keyword evidence="1" id="KW-0812">Transmembrane</keyword>
<evidence type="ECO:0000256" key="1">
    <source>
        <dbReference type="SAM" id="Phobius"/>
    </source>
</evidence>
<organism evidence="2">
    <name type="scientific">mine drainage metagenome</name>
    <dbReference type="NCBI Taxonomy" id="410659"/>
    <lineage>
        <taxon>unclassified sequences</taxon>
        <taxon>metagenomes</taxon>
        <taxon>ecological metagenomes</taxon>
    </lineage>
</organism>
<dbReference type="AlphaFoldDB" id="A0A1J5P8E2"/>
<sequence length="60" mass="6158">MRARVAVVAIPWEAGTPGAGDAPNPLGVLYLGMLVWAPILFGYVAARLIGSFATGDCVGQ</sequence>
<evidence type="ECO:0000313" key="2">
    <source>
        <dbReference type="EMBL" id="OIQ67008.1"/>
    </source>
</evidence>
<name>A0A1J5P8E2_9ZZZZ</name>
<protein>
    <submittedName>
        <fullName evidence="2">Uncharacterized protein</fullName>
    </submittedName>
</protein>
<proteinExistence type="predicted"/>
<gene>
    <name evidence="2" type="ORF">GALL_514150</name>
</gene>
<keyword evidence="1" id="KW-1133">Transmembrane helix</keyword>
<reference evidence="2" key="1">
    <citation type="submission" date="2016-10" db="EMBL/GenBank/DDBJ databases">
        <title>Sequence of Gallionella enrichment culture.</title>
        <authorList>
            <person name="Poehlein A."/>
            <person name="Muehling M."/>
            <person name="Daniel R."/>
        </authorList>
    </citation>
    <scope>NUCLEOTIDE SEQUENCE</scope>
</reference>
<keyword evidence="1" id="KW-0472">Membrane</keyword>
<dbReference type="EMBL" id="MLJW01006210">
    <property type="protein sequence ID" value="OIQ67008.1"/>
    <property type="molecule type" value="Genomic_DNA"/>
</dbReference>
<feature type="transmembrane region" description="Helical" evidence="1">
    <location>
        <begin position="27"/>
        <end position="46"/>
    </location>
</feature>